<dbReference type="GO" id="GO:0015031">
    <property type="term" value="P:protein transport"/>
    <property type="evidence" value="ECO:0007669"/>
    <property type="project" value="UniProtKB-KW"/>
</dbReference>
<dbReference type="GO" id="GO:0000139">
    <property type="term" value="C:Golgi membrane"/>
    <property type="evidence" value="ECO:0007669"/>
    <property type="project" value="UniProtKB-SubCell"/>
</dbReference>
<feature type="domain" description="CRAL-TRIO" evidence="7">
    <location>
        <begin position="181"/>
        <end position="355"/>
    </location>
</feature>
<dbReference type="InterPro" id="IPR036865">
    <property type="entry name" value="CRAL-TRIO_dom_sf"/>
</dbReference>
<keyword evidence="4" id="KW-0333">Golgi apparatus</keyword>
<gene>
    <name evidence="8" type="primary">SFH8_1</name>
    <name evidence="8" type="ORF">Zm00014a_020255</name>
</gene>
<dbReference type="FunFam" id="3.40.525.10:FF:000011">
    <property type="entry name" value="SEC14 cytosolic factor"/>
    <property type="match status" value="1"/>
</dbReference>
<dbReference type="PRINTS" id="PR00180">
    <property type="entry name" value="CRETINALDHBP"/>
</dbReference>
<dbReference type="Gene3D" id="1.10.8.20">
    <property type="entry name" value="N-terminal domain of phosphatidylinositol transfer protein sec14p"/>
    <property type="match status" value="1"/>
</dbReference>
<comment type="similarity">
    <text evidence="5">Belongs to the SFH family.</text>
</comment>
<dbReference type="InterPro" id="IPR036273">
    <property type="entry name" value="CRAL/TRIO_N_dom_sf"/>
</dbReference>
<feature type="compositionally biased region" description="Polar residues" evidence="6">
    <location>
        <begin position="492"/>
        <end position="501"/>
    </location>
</feature>
<dbReference type="InterPro" id="IPR051026">
    <property type="entry name" value="PI/PC_transfer"/>
</dbReference>
<accession>A0A3L6F7H1</accession>
<dbReference type="InterPro" id="IPR011074">
    <property type="entry name" value="CRAL/TRIO_N_dom"/>
</dbReference>
<evidence type="ECO:0000256" key="5">
    <source>
        <dbReference type="ARBA" id="ARBA00038020"/>
    </source>
</evidence>
<dbReference type="EMBL" id="NCVQ01000005">
    <property type="protein sequence ID" value="PWZ29075.1"/>
    <property type="molecule type" value="Genomic_DNA"/>
</dbReference>
<sequence>FTLKLAYKLEEFDCWRPECFTFQEQFPIQFHNLFSYFHCNLSGFEGCSSHDERRDHKSDFEVSEDEKKTRISSLKKKAIDASTKIRHSLKKTRRKSGSRVLSVSIEDVRDLEELQAVEAFRQALLLDELLPARHDDYHMMLRFLKARKFDIDRAKQMWIDMLQWRREYGTDTIVEDFEYTELSTVLQYYPHGYHGVDKEGRPVYIERLGKVDPCKLMNVTTMDRYVRYHVKEFERSFLIKFPACSLAAKKHIDSSTTILDVHGVGLKNFSKTARELIQRLQKIDNDNYPETLYQMFIVNAGPGFRLLWNTVKSFLDPKTTAKIHVLGNKYQSKLLETIDASELPEFLGGTCTCPEYGGCLKAEKGPWKDPNILKACIVQSGGFHCARQIVTISNGEEKFITYAKPKRHTMRGSDTSTAESGSEADDAVSPKALRSYISHPKLTPVREEVKMFRATSFSTRLPEYDVPVVDKAVDATWKREQPRKAPSVPQDADSSVKTASKPSGRPWDKIAATLMACLMAIVMLVRSVKDLATMRLSSKGGSEESYCTLYPDSVQKEEFRPPSPFPGFAEADLFAVVLQRLGELEEKVQMLQEKPSEMPCEKEELLNAAVRRVDALEAELIVTKKALHEALIRQEELLANIDSKEIARAQRKKKTMFCY</sequence>
<name>A0A3L6F7H1_MAIZE</name>
<evidence type="ECO:0000256" key="2">
    <source>
        <dbReference type="ARBA" id="ARBA00004395"/>
    </source>
</evidence>
<comment type="subcellular location">
    <subcellularLocation>
        <location evidence="1">Cell membrane</location>
        <topology evidence="1">Peripheral membrane protein</topology>
    </subcellularLocation>
    <subcellularLocation>
        <location evidence="2">Golgi apparatus membrane</location>
        <topology evidence="2">Peripheral membrane protein</topology>
    </subcellularLocation>
</comment>
<dbReference type="Proteomes" id="UP000251960">
    <property type="component" value="Chromosome 4"/>
</dbReference>
<keyword evidence="3" id="KW-0653">Protein transport</keyword>
<evidence type="ECO:0000256" key="1">
    <source>
        <dbReference type="ARBA" id="ARBA00004202"/>
    </source>
</evidence>
<keyword evidence="3" id="KW-0813">Transport</keyword>
<evidence type="ECO:0000256" key="3">
    <source>
        <dbReference type="ARBA" id="ARBA00022927"/>
    </source>
</evidence>
<protein>
    <submittedName>
        <fullName evidence="8">Phosphatidylinositol/phosphatidylcholine transfer protein SFH8</fullName>
    </submittedName>
</protein>
<dbReference type="PANTHER" id="PTHR45657:SF5">
    <property type="entry name" value="PHOSPHATIDYLINOSITOL_PHOSPHATIDYLCHOLINE TRANSFER PROTEIN SFH6"/>
    <property type="match status" value="1"/>
</dbReference>
<dbReference type="CDD" id="cd00170">
    <property type="entry name" value="SEC14"/>
    <property type="match status" value="1"/>
</dbReference>
<dbReference type="AlphaFoldDB" id="A0A3L6F7H1"/>
<reference evidence="8" key="1">
    <citation type="journal article" date="2018" name="Nat. Genet.">
        <title>Extensive intraspecific gene order and gene structural variations between Mo17 and other maize genomes.</title>
        <authorList>
            <person name="Sun S."/>
            <person name="Zhou Y."/>
            <person name="Chen J."/>
            <person name="Shi J."/>
            <person name="Zhao H."/>
            <person name="Zhao H."/>
            <person name="Song W."/>
            <person name="Zhang M."/>
            <person name="Cui Y."/>
            <person name="Dong X."/>
            <person name="Liu H."/>
            <person name="Ma X."/>
            <person name="Jiao Y."/>
            <person name="Wang B."/>
            <person name="Wei X."/>
            <person name="Stein J.C."/>
            <person name="Glaubitz J.C."/>
            <person name="Lu F."/>
            <person name="Yu G."/>
            <person name="Liang C."/>
            <person name="Fengler K."/>
            <person name="Li B."/>
            <person name="Rafalski A."/>
            <person name="Schnable P.S."/>
            <person name="Ware D.H."/>
            <person name="Buckler E.S."/>
            <person name="Lai J."/>
        </authorList>
    </citation>
    <scope>NUCLEOTIDE SEQUENCE [LARGE SCALE GENOMIC DNA]</scope>
    <source>
        <tissue evidence="8">Seedling</tissue>
    </source>
</reference>
<evidence type="ECO:0000259" key="7">
    <source>
        <dbReference type="PROSITE" id="PS50191"/>
    </source>
</evidence>
<comment type="caution">
    <text evidence="8">The sequence shown here is derived from an EMBL/GenBank/DDBJ whole genome shotgun (WGS) entry which is preliminary data.</text>
</comment>
<dbReference type="PROSITE" id="PS50191">
    <property type="entry name" value="CRAL_TRIO"/>
    <property type="match status" value="1"/>
</dbReference>
<evidence type="ECO:0000313" key="8">
    <source>
        <dbReference type="EMBL" id="PWZ29075.1"/>
    </source>
</evidence>
<dbReference type="SMART" id="SM00516">
    <property type="entry name" value="SEC14"/>
    <property type="match status" value="1"/>
</dbReference>
<evidence type="ECO:0000256" key="4">
    <source>
        <dbReference type="ARBA" id="ARBA00023034"/>
    </source>
</evidence>
<organism evidence="8">
    <name type="scientific">Zea mays</name>
    <name type="common">Maize</name>
    <dbReference type="NCBI Taxonomy" id="4577"/>
    <lineage>
        <taxon>Eukaryota</taxon>
        <taxon>Viridiplantae</taxon>
        <taxon>Streptophyta</taxon>
        <taxon>Embryophyta</taxon>
        <taxon>Tracheophyta</taxon>
        <taxon>Spermatophyta</taxon>
        <taxon>Magnoliopsida</taxon>
        <taxon>Liliopsida</taxon>
        <taxon>Poales</taxon>
        <taxon>Poaceae</taxon>
        <taxon>PACMAD clade</taxon>
        <taxon>Panicoideae</taxon>
        <taxon>Andropogonodae</taxon>
        <taxon>Andropogoneae</taxon>
        <taxon>Tripsacinae</taxon>
        <taxon>Zea</taxon>
    </lineage>
</organism>
<feature type="region of interest" description="Disordered" evidence="6">
    <location>
        <begin position="477"/>
        <end position="503"/>
    </location>
</feature>
<feature type="non-terminal residue" evidence="8">
    <location>
        <position position="1"/>
    </location>
</feature>
<feature type="region of interest" description="Disordered" evidence="6">
    <location>
        <begin position="407"/>
        <end position="427"/>
    </location>
</feature>
<dbReference type="ExpressionAtlas" id="A0A3L6F7H1">
    <property type="expression patterns" value="baseline and differential"/>
</dbReference>
<dbReference type="Gene3D" id="3.40.525.10">
    <property type="entry name" value="CRAL-TRIO lipid binding domain"/>
    <property type="match status" value="1"/>
</dbReference>
<dbReference type="SUPFAM" id="SSF46938">
    <property type="entry name" value="CRAL/TRIO N-terminal domain"/>
    <property type="match status" value="1"/>
</dbReference>
<dbReference type="PANTHER" id="PTHR45657">
    <property type="entry name" value="CRAL-TRIO DOMAIN-CONTAINING PROTEIN YKL091C-RELATED"/>
    <property type="match status" value="1"/>
</dbReference>
<dbReference type="GO" id="GO:0005886">
    <property type="term" value="C:plasma membrane"/>
    <property type="evidence" value="ECO:0007669"/>
    <property type="project" value="UniProtKB-SubCell"/>
</dbReference>
<evidence type="ECO:0000256" key="6">
    <source>
        <dbReference type="SAM" id="MobiDB-lite"/>
    </source>
</evidence>
<proteinExistence type="inferred from homology"/>
<dbReference type="Pfam" id="PF03765">
    <property type="entry name" value="CRAL_TRIO_N"/>
    <property type="match status" value="1"/>
</dbReference>
<dbReference type="SMART" id="SM01100">
    <property type="entry name" value="CRAL_TRIO_N"/>
    <property type="match status" value="1"/>
</dbReference>
<dbReference type="Pfam" id="PF00650">
    <property type="entry name" value="CRAL_TRIO"/>
    <property type="match status" value="1"/>
</dbReference>
<dbReference type="InterPro" id="IPR001251">
    <property type="entry name" value="CRAL-TRIO_dom"/>
</dbReference>
<dbReference type="SUPFAM" id="SSF52087">
    <property type="entry name" value="CRAL/TRIO domain"/>
    <property type="match status" value="1"/>
</dbReference>